<keyword evidence="2 5" id="KW-0812">Transmembrane</keyword>
<evidence type="ECO:0000313" key="7">
    <source>
        <dbReference type="Proteomes" id="UP000281084"/>
    </source>
</evidence>
<comment type="caution">
    <text evidence="6">The sequence shown here is derived from an EMBL/GenBank/DDBJ whole genome shotgun (WGS) entry which is preliminary data.</text>
</comment>
<keyword evidence="4 5" id="KW-0472">Membrane</keyword>
<gene>
    <name evidence="6" type="ORF">D7V64_02445</name>
</gene>
<sequence length="293" mass="32476">MDSGVFVFFLPVILAFMMMGLGLELTVKDFLRVGRYPKAIFLALFCQLVILTSIAFFICVVLDLEPLLAVGLMLLAASPGGPTANLLSFLFKGDVALNLTLTAINSVITTFTLPFIVNLSLHYFMQSDTTIGIQADKFAYIFLIIFIPVCIGLLIRHYFPHLALKCNRSMRMLCILFLTAIFIYALFRERSNVILYFVDVGIAVGIFCFSSMFIGYLVPHLAGLTERQARACSFEIGIHNTAISITIAISVLSSTTIAIPAGVYSIYMYLFAFGFGYILTRKKSNLLSNQVKP</sequence>
<feature type="transmembrane region" description="Helical" evidence="5">
    <location>
        <begin position="257"/>
        <end position="279"/>
    </location>
</feature>
<dbReference type="RefSeq" id="WP_120366726.1">
    <property type="nucleotide sequence ID" value="NZ_RAXZ01000002.1"/>
</dbReference>
<feature type="transmembrane region" description="Helical" evidence="5">
    <location>
        <begin position="193"/>
        <end position="219"/>
    </location>
</feature>
<feature type="transmembrane region" description="Helical" evidence="5">
    <location>
        <begin position="103"/>
        <end position="125"/>
    </location>
</feature>
<evidence type="ECO:0000256" key="3">
    <source>
        <dbReference type="ARBA" id="ARBA00022989"/>
    </source>
</evidence>
<organism evidence="6 7">
    <name type="scientific">Acinetobacter cumulans</name>
    <dbReference type="NCBI Taxonomy" id="2136182"/>
    <lineage>
        <taxon>Bacteria</taxon>
        <taxon>Pseudomonadati</taxon>
        <taxon>Pseudomonadota</taxon>
        <taxon>Gammaproteobacteria</taxon>
        <taxon>Moraxellales</taxon>
        <taxon>Moraxellaceae</taxon>
        <taxon>Acinetobacter</taxon>
    </lineage>
</organism>
<dbReference type="AlphaFoldDB" id="A0A3A8GB40"/>
<comment type="subcellular location">
    <subcellularLocation>
        <location evidence="1">Membrane</location>
        <topology evidence="1">Multi-pass membrane protein</topology>
    </subcellularLocation>
</comment>
<feature type="transmembrane region" description="Helical" evidence="5">
    <location>
        <begin position="170"/>
        <end position="187"/>
    </location>
</feature>
<evidence type="ECO:0000313" key="6">
    <source>
        <dbReference type="EMBL" id="RKG55196.1"/>
    </source>
</evidence>
<accession>A0A3A8GB40</accession>
<feature type="transmembrane region" description="Helical" evidence="5">
    <location>
        <begin position="231"/>
        <end position="251"/>
    </location>
</feature>
<dbReference type="PANTHER" id="PTHR10361">
    <property type="entry name" value="SODIUM-BILE ACID COTRANSPORTER"/>
    <property type="match status" value="1"/>
</dbReference>
<dbReference type="InterPro" id="IPR002657">
    <property type="entry name" value="BilAc:Na_symport/Acr3"/>
</dbReference>
<dbReference type="InterPro" id="IPR004710">
    <property type="entry name" value="Bilac:Na_transpt"/>
</dbReference>
<feature type="transmembrane region" description="Helical" evidence="5">
    <location>
        <begin position="6"/>
        <end position="27"/>
    </location>
</feature>
<dbReference type="InterPro" id="IPR038770">
    <property type="entry name" value="Na+/solute_symporter_sf"/>
</dbReference>
<reference evidence="6 7" key="1">
    <citation type="submission" date="2018-09" db="EMBL/GenBank/DDBJ databases">
        <title>The draft genome of Acinetobacter spp. strains.</title>
        <authorList>
            <person name="Qin J."/>
            <person name="Feng Y."/>
            <person name="Zong Z."/>
        </authorList>
    </citation>
    <scope>NUCLEOTIDE SEQUENCE [LARGE SCALE GENOMIC DNA]</scope>
    <source>
        <strain evidence="6 7">WCHAc060002</strain>
    </source>
</reference>
<dbReference type="EMBL" id="RAXZ01000002">
    <property type="protein sequence ID" value="RKG55196.1"/>
    <property type="molecule type" value="Genomic_DNA"/>
</dbReference>
<feature type="transmembrane region" description="Helical" evidence="5">
    <location>
        <begin position="137"/>
        <end position="158"/>
    </location>
</feature>
<evidence type="ECO:0000256" key="2">
    <source>
        <dbReference type="ARBA" id="ARBA00022692"/>
    </source>
</evidence>
<dbReference type="GO" id="GO:0016020">
    <property type="term" value="C:membrane"/>
    <property type="evidence" value="ECO:0007669"/>
    <property type="project" value="UniProtKB-SubCell"/>
</dbReference>
<dbReference type="Gene3D" id="1.20.1530.20">
    <property type="match status" value="1"/>
</dbReference>
<protein>
    <submittedName>
        <fullName evidence="6">Bile acid:sodium symporter family protein</fullName>
    </submittedName>
</protein>
<evidence type="ECO:0000256" key="4">
    <source>
        <dbReference type="ARBA" id="ARBA00023136"/>
    </source>
</evidence>
<feature type="transmembrane region" description="Helical" evidence="5">
    <location>
        <begin position="68"/>
        <end position="91"/>
    </location>
</feature>
<evidence type="ECO:0000256" key="5">
    <source>
        <dbReference type="SAM" id="Phobius"/>
    </source>
</evidence>
<dbReference type="Proteomes" id="UP000281084">
    <property type="component" value="Unassembled WGS sequence"/>
</dbReference>
<dbReference type="PANTHER" id="PTHR10361:SF24">
    <property type="entry name" value="P3 PROTEIN"/>
    <property type="match status" value="1"/>
</dbReference>
<name>A0A3A8GB40_9GAMM</name>
<dbReference type="Pfam" id="PF01758">
    <property type="entry name" value="SBF"/>
    <property type="match status" value="1"/>
</dbReference>
<keyword evidence="3 5" id="KW-1133">Transmembrane helix</keyword>
<proteinExistence type="predicted"/>
<evidence type="ECO:0000256" key="1">
    <source>
        <dbReference type="ARBA" id="ARBA00004141"/>
    </source>
</evidence>
<feature type="transmembrane region" description="Helical" evidence="5">
    <location>
        <begin position="39"/>
        <end position="62"/>
    </location>
</feature>